<name>A0A1H2G4U5_9GAMM</name>
<evidence type="ECO:0000259" key="4">
    <source>
        <dbReference type="SMART" id="SM00822"/>
    </source>
</evidence>
<reference evidence="6" key="1">
    <citation type="submission" date="2016-10" db="EMBL/GenBank/DDBJ databases">
        <authorList>
            <person name="Varghese N."/>
            <person name="Submissions S."/>
        </authorList>
    </citation>
    <scope>NUCLEOTIDE SEQUENCE [LARGE SCALE GENOMIC DNA]</scope>
    <source>
        <strain evidence="6">CECT 8338</strain>
    </source>
</reference>
<dbReference type="OrthoDB" id="9810734at2"/>
<dbReference type="InterPro" id="IPR036291">
    <property type="entry name" value="NAD(P)-bd_dom_sf"/>
</dbReference>
<dbReference type="STRING" id="1434072.SAMN05216210_2040"/>
<gene>
    <name evidence="5" type="ORF">SAMN05216210_2040</name>
</gene>
<dbReference type="FunFam" id="3.40.50.720:FF:000047">
    <property type="entry name" value="NADP-dependent L-serine/L-allo-threonine dehydrogenase"/>
    <property type="match status" value="1"/>
</dbReference>
<proteinExistence type="inferred from homology"/>
<dbReference type="GO" id="GO:0016616">
    <property type="term" value="F:oxidoreductase activity, acting on the CH-OH group of donors, NAD or NADP as acceptor"/>
    <property type="evidence" value="ECO:0007669"/>
    <property type="project" value="UniProtKB-ARBA"/>
</dbReference>
<dbReference type="PROSITE" id="PS00061">
    <property type="entry name" value="ADH_SHORT"/>
    <property type="match status" value="1"/>
</dbReference>
<evidence type="ECO:0000313" key="6">
    <source>
        <dbReference type="Proteomes" id="UP000243924"/>
    </source>
</evidence>
<sequence>MQDNSKVVVITGASSGIGAATARHLATAGMTVVLGARREDRLQALVAEIEGAGGKAAYRVTDVTRSDDMQALLALAKERFGQVDVMINNAGLMALGSIHKVLAEDWDRMVDINIKGVLHGIAAALPIFQQQEKGHFINVGSIAGHKVVPNGAVYSATKYAVRALSEGLRQEGGTIRTTLISPGAIDTELPMGSSDEKTVAAVKAGYADAIAPERVAESIAWAIAQPAEVDINELTIRPTVQAF</sequence>
<dbReference type="PRINTS" id="PR00081">
    <property type="entry name" value="GDHRDH"/>
</dbReference>
<dbReference type="InterPro" id="IPR020904">
    <property type="entry name" value="Sc_DH/Rdtase_CS"/>
</dbReference>
<dbReference type="PANTHER" id="PTHR43115:SF4">
    <property type="entry name" value="DEHYDROGENASE_REDUCTASE SDR FAMILY MEMBER 11"/>
    <property type="match status" value="1"/>
</dbReference>
<dbReference type="SMART" id="SM00822">
    <property type="entry name" value="PKS_KR"/>
    <property type="match status" value="1"/>
</dbReference>
<feature type="domain" description="Ketoreductase" evidence="4">
    <location>
        <begin position="6"/>
        <end position="188"/>
    </location>
</feature>
<evidence type="ECO:0000313" key="5">
    <source>
        <dbReference type="EMBL" id="SDU14595.1"/>
    </source>
</evidence>
<dbReference type="RefSeq" id="WP_092386561.1">
    <property type="nucleotide sequence ID" value="NZ_LT629787.1"/>
</dbReference>
<evidence type="ECO:0000256" key="1">
    <source>
        <dbReference type="ARBA" id="ARBA00006484"/>
    </source>
</evidence>
<keyword evidence="2" id="KW-0560">Oxidoreductase</keyword>
<evidence type="ECO:0000256" key="3">
    <source>
        <dbReference type="RuleBase" id="RU000363"/>
    </source>
</evidence>
<dbReference type="EMBL" id="LT629787">
    <property type="protein sequence ID" value="SDU14595.1"/>
    <property type="molecule type" value="Genomic_DNA"/>
</dbReference>
<dbReference type="AlphaFoldDB" id="A0A1H2G4U5"/>
<dbReference type="SUPFAM" id="SSF51735">
    <property type="entry name" value="NAD(P)-binding Rossmann-fold domains"/>
    <property type="match status" value="1"/>
</dbReference>
<dbReference type="Pfam" id="PF00106">
    <property type="entry name" value="adh_short"/>
    <property type="match status" value="1"/>
</dbReference>
<dbReference type="InterPro" id="IPR002347">
    <property type="entry name" value="SDR_fam"/>
</dbReference>
<organism evidence="5 6">
    <name type="scientific">Halopseudomonas salegens</name>
    <dbReference type="NCBI Taxonomy" id="1434072"/>
    <lineage>
        <taxon>Bacteria</taxon>
        <taxon>Pseudomonadati</taxon>
        <taxon>Pseudomonadota</taxon>
        <taxon>Gammaproteobacteria</taxon>
        <taxon>Pseudomonadales</taxon>
        <taxon>Pseudomonadaceae</taxon>
        <taxon>Halopseudomonas</taxon>
    </lineage>
</organism>
<dbReference type="InterPro" id="IPR057326">
    <property type="entry name" value="KR_dom"/>
</dbReference>
<keyword evidence="6" id="KW-1185">Reference proteome</keyword>
<protein>
    <submittedName>
        <fullName evidence="5">NADP-dependent 3-hydroxy acid dehydrogenase YdfG</fullName>
    </submittedName>
</protein>
<dbReference type="Proteomes" id="UP000243924">
    <property type="component" value="Chromosome I"/>
</dbReference>
<dbReference type="PANTHER" id="PTHR43115">
    <property type="entry name" value="DEHYDROGENASE/REDUCTASE SDR FAMILY MEMBER 11"/>
    <property type="match status" value="1"/>
</dbReference>
<comment type="similarity">
    <text evidence="1 3">Belongs to the short-chain dehydrogenases/reductases (SDR) family.</text>
</comment>
<evidence type="ECO:0000256" key="2">
    <source>
        <dbReference type="ARBA" id="ARBA00023002"/>
    </source>
</evidence>
<dbReference type="Gene3D" id="3.40.50.720">
    <property type="entry name" value="NAD(P)-binding Rossmann-like Domain"/>
    <property type="match status" value="1"/>
</dbReference>
<accession>A0A1H2G4U5</accession>
<dbReference type="PRINTS" id="PR00080">
    <property type="entry name" value="SDRFAMILY"/>
</dbReference>